<feature type="domain" description="FAD-binding PCMH-type" evidence="3">
    <location>
        <begin position="35"/>
        <end position="245"/>
    </location>
</feature>
<dbReference type="EMBL" id="SDWJ01000002">
    <property type="protein sequence ID" value="MVZ98188.1"/>
    <property type="molecule type" value="Genomic_DNA"/>
</dbReference>
<evidence type="ECO:0000256" key="2">
    <source>
        <dbReference type="ARBA" id="ARBA00022827"/>
    </source>
</evidence>
<dbReference type="GO" id="GO:0071949">
    <property type="term" value="F:FAD binding"/>
    <property type="evidence" value="ECO:0007669"/>
    <property type="project" value="InterPro"/>
</dbReference>
<dbReference type="PANTHER" id="PTHR43762:SF1">
    <property type="entry name" value="D-ARABINONO-1,4-LACTONE OXIDASE"/>
    <property type="match status" value="1"/>
</dbReference>
<gene>
    <name evidence="4" type="ORF">EUU23_10835</name>
</gene>
<dbReference type="PANTHER" id="PTHR43762">
    <property type="entry name" value="L-GULONOLACTONE OXIDASE"/>
    <property type="match status" value="1"/>
</dbReference>
<dbReference type="SUPFAM" id="SSF56176">
    <property type="entry name" value="FAD-binding/transporter-associated domain-like"/>
    <property type="match status" value="1"/>
</dbReference>
<name>A0A6I4M698_9SPHN</name>
<sequence>MRLMPDSFIDVRNTVDWINHHENVRVPVAKILTVRNETPASASFAGMRATAARLQKIIQDALAAGKRIRAVGAHWSFSDIPTAANGWIVETNKLDWRFAFVAGDMHISSNVTHDELLLCQCGTLVARINETLESPNSVFPNSQRRKALRTSGASNGQTIAGALGTGVHGSAIDVGGMESQVVGIQLLSATRNLWIERASAPVMKDGFAARLGAELIRDDNLFEAAIVSLGSLGIVHAVMLCSTGRYLLNTSLRRIRYGNIKAALNSLNFQGSGIPDETRRPYFFQAIMDPDDLWEDGDRAKVFCTVRYKEVCPPNHPVAYNLKKENSDGTDLPKLIGDIISLSPDFRDLATWLLMEILLKEQSEIGKADKWRTPGQTYTFTDARRGVASSGFGVPLAQVSNALAIMAEAFRAHKKAGVVLTCRYVQKSPGILSFTRYDPTCVIDIDGIDSQATQKLIKLVAQRFEAAGMPFTMHWGKTNHLTKARVRAAFGGNVDRWIVARRTLLPDQAERDAFSNDFIDAVGLNA</sequence>
<dbReference type="Gene3D" id="3.30.43.10">
    <property type="entry name" value="Uridine Diphospho-n-acetylenolpyruvylglucosamine Reductase, domain 2"/>
    <property type="match status" value="1"/>
</dbReference>
<keyword evidence="5" id="KW-1185">Reference proteome</keyword>
<dbReference type="GO" id="GO:0016899">
    <property type="term" value="F:oxidoreductase activity, acting on the CH-OH group of donors, oxygen as acceptor"/>
    <property type="evidence" value="ECO:0007669"/>
    <property type="project" value="InterPro"/>
</dbReference>
<dbReference type="InterPro" id="IPR036318">
    <property type="entry name" value="FAD-bd_PCMH-like_sf"/>
</dbReference>
<reference evidence="4 5" key="1">
    <citation type="submission" date="2019-01" db="EMBL/GenBank/DDBJ databases">
        <title>Sphingorhabdus lacus sp.nov., isolated from an oligotrophic freshwater lake.</title>
        <authorList>
            <person name="Park M."/>
        </authorList>
    </citation>
    <scope>NUCLEOTIDE SEQUENCE [LARGE SCALE GENOMIC DNA]</scope>
    <source>
        <strain evidence="4 5">IMCC26285</strain>
    </source>
</reference>
<evidence type="ECO:0000259" key="3">
    <source>
        <dbReference type="PROSITE" id="PS51387"/>
    </source>
</evidence>
<dbReference type="Gene3D" id="3.30.465.10">
    <property type="match status" value="1"/>
</dbReference>
<dbReference type="Proteomes" id="UP000471147">
    <property type="component" value="Unassembled WGS sequence"/>
</dbReference>
<evidence type="ECO:0000313" key="5">
    <source>
        <dbReference type="Proteomes" id="UP000471147"/>
    </source>
</evidence>
<comment type="caution">
    <text evidence="4">The sequence shown here is derived from an EMBL/GenBank/DDBJ whole genome shotgun (WGS) entry which is preliminary data.</text>
</comment>
<dbReference type="InterPro" id="IPR016167">
    <property type="entry name" value="FAD-bd_PCMH_sub1"/>
</dbReference>
<keyword evidence="2" id="KW-0274">FAD</keyword>
<dbReference type="PROSITE" id="PS51387">
    <property type="entry name" value="FAD_PCMH"/>
    <property type="match status" value="1"/>
</dbReference>
<dbReference type="InterPro" id="IPR016166">
    <property type="entry name" value="FAD-bd_PCMH"/>
</dbReference>
<keyword evidence="1" id="KW-0285">Flavoprotein</keyword>
<evidence type="ECO:0000313" key="4">
    <source>
        <dbReference type="EMBL" id="MVZ98188.1"/>
    </source>
</evidence>
<dbReference type="InterPro" id="IPR016169">
    <property type="entry name" value="FAD-bd_PCMH_sub2"/>
</dbReference>
<evidence type="ECO:0000256" key="1">
    <source>
        <dbReference type="ARBA" id="ARBA00022630"/>
    </source>
</evidence>
<organism evidence="4 5">
    <name type="scientific">Sphingorhabdus profundilacus</name>
    <dbReference type="NCBI Taxonomy" id="2509718"/>
    <lineage>
        <taxon>Bacteria</taxon>
        <taxon>Pseudomonadati</taxon>
        <taxon>Pseudomonadota</taxon>
        <taxon>Alphaproteobacteria</taxon>
        <taxon>Sphingomonadales</taxon>
        <taxon>Sphingomonadaceae</taxon>
        <taxon>Sphingorhabdus</taxon>
    </lineage>
</organism>
<accession>A0A6I4M698</accession>
<protein>
    <recommendedName>
        <fullName evidence="3">FAD-binding PCMH-type domain-containing protein</fullName>
    </recommendedName>
</protein>
<dbReference type="InterPro" id="IPR010031">
    <property type="entry name" value="FAD_lactone_oxidase-like"/>
</dbReference>
<proteinExistence type="predicted"/>
<dbReference type="AlphaFoldDB" id="A0A6I4M698"/>